<dbReference type="Proteomes" id="UP001268651">
    <property type="component" value="Unassembled WGS sequence"/>
</dbReference>
<sequence>MIKFFRRIRQKMLTENKFSKYLFYAVGEIILVVIGILIALSVNNWNQENKDRRLGNDYLLRIHHDLVQDTTAFRNIITQNNALREDIKKALVTLYNGVDDIEQVKYISEVYDKALDQVFTPNDNTYRGMVSSGTLGLIYNLELKESIIDLYSDYDQKGALLLAIGNWMISMATAESTQTDLIKFGSGVIDIFTTSEMLNEYDYAFLNNKEDPNFKMLVRAISATAFNQKASNGIYMELISKCDKVLQRIDQELKIN</sequence>
<evidence type="ECO:0000256" key="1">
    <source>
        <dbReference type="SAM" id="Phobius"/>
    </source>
</evidence>
<keyword evidence="3" id="KW-1185">Reference proteome</keyword>
<reference evidence="2 3" key="1">
    <citation type="submission" date="2023-10" db="EMBL/GenBank/DDBJ databases">
        <title>Marimonas sp. nov. isolated from tidal mud flat.</title>
        <authorList>
            <person name="Jaincy N.J."/>
            <person name="Srinivasan S."/>
            <person name="Lee S.-S."/>
        </authorList>
    </citation>
    <scope>NUCLEOTIDE SEQUENCE [LARGE SCALE GENOMIC DNA]</scope>
    <source>
        <strain evidence="2 3">MJ-SS3</strain>
    </source>
</reference>
<feature type="transmembrane region" description="Helical" evidence="1">
    <location>
        <begin position="21"/>
        <end position="42"/>
    </location>
</feature>
<evidence type="ECO:0000313" key="3">
    <source>
        <dbReference type="Proteomes" id="UP001268651"/>
    </source>
</evidence>
<dbReference type="Pfam" id="PF19578">
    <property type="entry name" value="DUF6090"/>
    <property type="match status" value="1"/>
</dbReference>
<gene>
    <name evidence="2" type="ORF">RXV94_10285</name>
</gene>
<evidence type="ECO:0000313" key="2">
    <source>
        <dbReference type="EMBL" id="MDU8886547.1"/>
    </source>
</evidence>
<name>A0ABU3U817_9FLAO</name>
<keyword evidence="1" id="KW-0472">Membrane</keyword>
<keyword evidence="1" id="KW-0812">Transmembrane</keyword>
<comment type="caution">
    <text evidence="2">The sequence shown here is derived from an EMBL/GenBank/DDBJ whole genome shotgun (WGS) entry which is preliminary data.</text>
</comment>
<dbReference type="EMBL" id="JAWHTF010000005">
    <property type="protein sequence ID" value="MDU8886547.1"/>
    <property type="molecule type" value="Genomic_DNA"/>
</dbReference>
<keyword evidence="1" id="KW-1133">Transmembrane helix</keyword>
<organism evidence="2 3">
    <name type="scientific">Gilvirhabdus luticola</name>
    <dbReference type="NCBI Taxonomy" id="3079858"/>
    <lineage>
        <taxon>Bacteria</taxon>
        <taxon>Pseudomonadati</taxon>
        <taxon>Bacteroidota</taxon>
        <taxon>Flavobacteriia</taxon>
        <taxon>Flavobacteriales</taxon>
        <taxon>Flavobacteriaceae</taxon>
        <taxon>Gilvirhabdus</taxon>
    </lineage>
</organism>
<accession>A0ABU3U817</accession>
<protein>
    <submittedName>
        <fullName evidence="2">DUF6090 family protein</fullName>
    </submittedName>
</protein>
<dbReference type="RefSeq" id="WP_316662627.1">
    <property type="nucleotide sequence ID" value="NZ_JAWHTF010000005.1"/>
</dbReference>
<proteinExistence type="predicted"/>
<dbReference type="InterPro" id="IPR045749">
    <property type="entry name" value="DUF6090"/>
</dbReference>